<feature type="compositionally biased region" description="Basic and acidic residues" evidence="1">
    <location>
        <begin position="23"/>
        <end position="47"/>
    </location>
</feature>
<dbReference type="EMBL" id="SSTE01017567">
    <property type="protein sequence ID" value="KAA0040377.1"/>
    <property type="molecule type" value="Genomic_DNA"/>
</dbReference>
<comment type="caution">
    <text evidence="3">The sequence shown here is derived from an EMBL/GenBank/DDBJ whole genome shotgun (WGS) entry which is preliminary data.</text>
</comment>
<name>A0A5A7UVU8_CUCMM</name>
<sequence>MGKRRWASDDGQVTMAGVGSGVLHERKEKGKGTIREREGIDGGEKGKQRGRGK</sequence>
<organism evidence="3 4">
    <name type="scientific">Cucumis melo var. makuwa</name>
    <name type="common">Oriental melon</name>
    <dbReference type="NCBI Taxonomy" id="1194695"/>
    <lineage>
        <taxon>Eukaryota</taxon>
        <taxon>Viridiplantae</taxon>
        <taxon>Streptophyta</taxon>
        <taxon>Embryophyta</taxon>
        <taxon>Tracheophyta</taxon>
        <taxon>Spermatophyta</taxon>
        <taxon>Magnoliopsida</taxon>
        <taxon>eudicotyledons</taxon>
        <taxon>Gunneridae</taxon>
        <taxon>Pentapetalae</taxon>
        <taxon>rosids</taxon>
        <taxon>fabids</taxon>
        <taxon>Cucurbitales</taxon>
        <taxon>Cucurbitaceae</taxon>
        <taxon>Benincaseae</taxon>
        <taxon>Cucumis</taxon>
    </lineage>
</organism>
<dbReference type="EMBL" id="SSTE01006526">
    <property type="protein sequence ID" value="KAA0059204.1"/>
    <property type="molecule type" value="Genomic_DNA"/>
</dbReference>
<feature type="region of interest" description="Disordered" evidence="1">
    <location>
        <begin position="1"/>
        <end position="53"/>
    </location>
</feature>
<gene>
    <name evidence="3" type="ORF">E6C27_scaffold430G001320</name>
    <name evidence="2" type="ORF">E6C27_scaffold460G00880</name>
</gene>
<evidence type="ECO:0000313" key="3">
    <source>
        <dbReference type="EMBL" id="KAA0059204.1"/>
    </source>
</evidence>
<dbReference type="AlphaFoldDB" id="A0A5A7UVU8"/>
<protein>
    <submittedName>
        <fullName evidence="3">Uncharacterized protein</fullName>
    </submittedName>
</protein>
<evidence type="ECO:0000313" key="4">
    <source>
        <dbReference type="Proteomes" id="UP000321393"/>
    </source>
</evidence>
<accession>A0A5A7UVU8</accession>
<proteinExistence type="predicted"/>
<dbReference type="Proteomes" id="UP000321393">
    <property type="component" value="Unassembled WGS sequence"/>
</dbReference>
<evidence type="ECO:0000256" key="1">
    <source>
        <dbReference type="SAM" id="MobiDB-lite"/>
    </source>
</evidence>
<reference evidence="3 4" key="1">
    <citation type="submission" date="2019-08" db="EMBL/GenBank/DDBJ databases">
        <title>Draft genome sequences of two oriental melons (Cucumis melo L. var makuwa).</title>
        <authorList>
            <person name="Kwon S.-Y."/>
        </authorList>
    </citation>
    <scope>NUCLEOTIDE SEQUENCE [LARGE SCALE GENOMIC DNA]</scope>
    <source>
        <strain evidence="4">cv. SW 3</strain>
        <tissue evidence="3">Leaf</tissue>
    </source>
</reference>
<evidence type="ECO:0000313" key="2">
    <source>
        <dbReference type="EMBL" id="KAA0040377.1"/>
    </source>
</evidence>